<evidence type="ECO:0000256" key="2">
    <source>
        <dbReference type="ARBA" id="ARBA00023125"/>
    </source>
</evidence>
<evidence type="ECO:0000259" key="5">
    <source>
        <dbReference type="PROSITE" id="PS50977"/>
    </source>
</evidence>
<dbReference type="EMBL" id="JAGIOJ010000001">
    <property type="protein sequence ID" value="MBP2398545.1"/>
    <property type="molecule type" value="Genomic_DNA"/>
</dbReference>
<dbReference type="Pfam" id="PF00440">
    <property type="entry name" value="TetR_N"/>
    <property type="match status" value="1"/>
</dbReference>
<sequence>MGIRDERKAATLRGIRAAALDLLEEQGFDAVTAGRIARRVGISERTIFRYVPSLEAAMLPAEGEFSQAIMACEIPSGADGAGVLRVLLGACREILLHEVGGNEFRRVSRLMAVEPRLLLVATRQEQELVAAVTEYLVGRGLLPRMEALLVGETLATAWRVTWQCFGAEERAGRPADPLELFDRVVASLAALVGEPSE</sequence>
<dbReference type="Proteomes" id="UP001195422">
    <property type="component" value="Unassembled WGS sequence"/>
</dbReference>
<feature type="DNA-binding region" description="H-T-H motif" evidence="4">
    <location>
        <begin position="32"/>
        <end position="51"/>
    </location>
</feature>
<dbReference type="PANTHER" id="PTHR30055">
    <property type="entry name" value="HTH-TYPE TRANSCRIPTIONAL REGULATOR RUTR"/>
    <property type="match status" value="1"/>
</dbReference>
<dbReference type="Gene3D" id="1.10.357.10">
    <property type="entry name" value="Tetracycline Repressor, domain 2"/>
    <property type="match status" value="1"/>
</dbReference>
<evidence type="ECO:0000256" key="4">
    <source>
        <dbReference type="PROSITE-ProRule" id="PRU00335"/>
    </source>
</evidence>
<keyword evidence="2 4" id="KW-0238">DNA-binding</keyword>
<accession>A0ABS4XPV6</accession>
<dbReference type="PANTHER" id="PTHR30055:SF238">
    <property type="entry name" value="MYCOFACTOCIN BIOSYNTHESIS TRANSCRIPTIONAL REGULATOR MFTR-RELATED"/>
    <property type="match status" value="1"/>
</dbReference>
<keyword evidence="3" id="KW-0804">Transcription</keyword>
<dbReference type="InterPro" id="IPR050109">
    <property type="entry name" value="HTH-type_TetR-like_transc_reg"/>
</dbReference>
<dbReference type="PROSITE" id="PS50977">
    <property type="entry name" value="HTH_TETR_2"/>
    <property type="match status" value="1"/>
</dbReference>
<evidence type="ECO:0000256" key="1">
    <source>
        <dbReference type="ARBA" id="ARBA00023015"/>
    </source>
</evidence>
<feature type="domain" description="HTH tetR-type" evidence="5">
    <location>
        <begin position="9"/>
        <end position="69"/>
    </location>
</feature>
<gene>
    <name evidence="6" type="ORF">JOF39_001626</name>
</gene>
<protein>
    <submittedName>
        <fullName evidence="6">AcrR family transcriptional regulator</fullName>
    </submittedName>
</protein>
<dbReference type="InterPro" id="IPR001647">
    <property type="entry name" value="HTH_TetR"/>
</dbReference>
<evidence type="ECO:0000313" key="7">
    <source>
        <dbReference type="Proteomes" id="UP001195422"/>
    </source>
</evidence>
<evidence type="ECO:0000256" key="3">
    <source>
        <dbReference type="ARBA" id="ARBA00023163"/>
    </source>
</evidence>
<dbReference type="InterPro" id="IPR009057">
    <property type="entry name" value="Homeodomain-like_sf"/>
</dbReference>
<organism evidence="6 7">
    <name type="scientific">Glutamicibacter protophormiae</name>
    <name type="common">Brevibacterium protophormiae</name>
    <dbReference type="NCBI Taxonomy" id="37930"/>
    <lineage>
        <taxon>Bacteria</taxon>
        <taxon>Bacillati</taxon>
        <taxon>Actinomycetota</taxon>
        <taxon>Actinomycetes</taxon>
        <taxon>Micrococcales</taxon>
        <taxon>Micrococcaceae</taxon>
        <taxon>Glutamicibacter</taxon>
    </lineage>
</organism>
<comment type="caution">
    <text evidence="6">The sequence shown here is derived from an EMBL/GenBank/DDBJ whole genome shotgun (WGS) entry which is preliminary data.</text>
</comment>
<proteinExistence type="predicted"/>
<name>A0ABS4XPV6_GLUPR</name>
<keyword evidence="1" id="KW-0805">Transcription regulation</keyword>
<dbReference type="RefSeq" id="WP_188949003.1">
    <property type="nucleotide sequence ID" value="NZ_BMPH01000011.1"/>
</dbReference>
<reference evidence="6 7" key="1">
    <citation type="submission" date="2021-03" db="EMBL/GenBank/DDBJ databases">
        <title>Sequencing the genomes of 1000 actinobacteria strains.</title>
        <authorList>
            <person name="Klenk H.-P."/>
        </authorList>
    </citation>
    <scope>NUCLEOTIDE SEQUENCE [LARGE SCALE GENOMIC DNA]</scope>
    <source>
        <strain evidence="6 7">DSM 20168</strain>
    </source>
</reference>
<dbReference type="SUPFAM" id="SSF46689">
    <property type="entry name" value="Homeodomain-like"/>
    <property type="match status" value="1"/>
</dbReference>
<evidence type="ECO:0000313" key="6">
    <source>
        <dbReference type="EMBL" id="MBP2398545.1"/>
    </source>
</evidence>
<dbReference type="PRINTS" id="PR00455">
    <property type="entry name" value="HTHTETR"/>
</dbReference>
<keyword evidence="7" id="KW-1185">Reference proteome</keyword>